<accession>A0A413RMG2</accession>
<dbReference type="AlphaFoldDB" id="A0A413RMG2"/>
<organism evidence="2 3">
    <name type="scientific">Cellulomonas rhizosphaerae</name>
    <dbReference type="NCBI Taxonomy" id="2293719"/>
    <lineage>
        <taxon>Bacteria</taxon>
        <taxon>Bacillati</taxon>
        <taxon>Actinomycetota</taxon>
        <taxon>Actinomycetes</taxon>
        <taxon>Micrococcales</taxon>
        <taxon>Cellulomonadaceae</taxon>
        <taxon>Cellulomonas</taxon>
    </lineage>
</organism>
<comment type="caution">
    <text evidence="2">The sequence shown here is derived from an EMBL/GenBank/DDBJ whole genome shotgun (WGS) entry which is preliminary data.</text>
</comment>
<reference evidence="2 3" key="1">
    <citation type="submission" date="2018-08" db="EMBL/GenBank/DDBJ databases">
        <title>Cellulomonas rhizosphaerae sp. nov., a novel actinomycete isolated from soil.</title>
        <authorList>
            <person name="Tian Y."/>
        </authorList>
    </citation>
    <scope>NUCLEOTIDE SEQUENCE [LARGE SCALE GENOMIC DNA]</scope>
    <source>
        <strain evidence="2 3">NEAU-TCZ24</strain>
    </source>
</reference>
<protein>
    <recommendedName>
        <fullName evidence="4">O-antigen ligase domain-containing protein</fullName>
    </recommendedName>
</protein>
<keyword evidence="1" id="KW-1133">Transmembrane helix</keyword>
<feature type="transmembrane region" description="Helical" evidence="1">
    <location>
        <begin position="37"/>
        <end position="55"/>
    </location>
</feature>
<evidence type="ECO:0000313" key="2">
    <source>
        <dbReference type="EMBL" id="RHA41941.1"/>
    </source>
</evidence>
<dbReference type="Proteomes" id="UP000283374">
    <property type="component" value="Unassembled WGS sequence"/>
</dbReference>
<feature type="transmembrane region" description="Helical" evidence="1">
    <location>
        <begin position="67"/>
        <end position="84"/>
    </location>
</feature>
<gene>
    <name evidence="2" type="ORF">D1825_07990</name>
</gene>
<name>A0A413RMG2_9CELL</name>
<evidence type="ECO:0000313" key="3">
    <source>
        <dbReference type="Proteomes" id="UP000283374"/>
    </source>
</evidence>
<evidence type="ECO:0008006" key="4">
    <source>
        <dbReference type="Google" id="ProtNLM"/>
    </source>
</evidence>
<keyword evidence="1" id="KW-0472">Membrane</keyword>
<evidence type="ECO:0000256" key="1">
    <source>
        <dbReference type="SAM" id="Phobius"/>
    </source>
</evidence>
<feature type="transmembrane region" description="Helical" evidence="1">
    <location>
        <begin position="208"/>
        <end position="226"/>
    </location>
</feature>
<dbReference type="EMBL" id="QWKP01000179">
    <property type="protein sequence ID" value="RHA41941.1"/>
    <property type="molecule type" value="Genomic_DNA"/>
</dbReference>
<feature type="non-terminal residue" evidence="2">
    <location>
        <position position="1"/>
    </location>
</feature>
<feature type="transmembrane region" description="Helical" evidence="1">
    <location>
        <begin position="232"/>
        <end position="252"/>
    </location>
</feature>
<sequence>ATPVTVIVLSLAWWTGRRAVQAVAALAIGAVSAFNDARSGFAILFLVAVVILWEARPTAGSRRASGLRAGAFLVGLGLGAYWLIQSLILEGALGEATQARTQAQLDESGSVILGGRPEIGAFLALFEHRPFGFGSGTILHSADVLVAKSGMADLGYAPNNGYVEVYMFGGQIELHSILGDLWAWAGFAGLVLAACLVTIIGRGTARTIARSTSCALMLFLAFRGLWDMAFSPLASSVVGLYLLLGLGLGGAWDVAGTRRSSRTEPVEAEKAR</sequence>
<keyword evidence="1" id="KW-0812">Transmembrane</keyword>
<feature type="transmembrane region" description="Helical" evidence="1">
    <location>
        <begin position="181"/>
        <end position="201"/>
    </location>
</feature>
<proteinExistence type="predicted"/>
<keyword evidence="3" id="KW-1185">Reference proteome</keyword>